<accession>A0A9N7U9D3</accession>
<dbReference type="PANTHER" id="PTHR28398">
    <property type="entry name" value="SYNAPTONEMAL COMPLEX CENTRAL ELEMENT PROTEIN 2"/>
    <property type="match status" value="1"/>
</dbReference>
<comment type="caution">
    <text evidence="2">The sequence shown here is derived from an EMBL/GenBank/DDBJ whole genome shotgun (WGS) entry which is preliminary data.</text>
</comment>
<evidence type="ECO:0000256" key="1">
    <source>
        <dbReference type="SAM" id="MobiDB-lite"/>
    </source>
</evidence>
<feature type="compositionally biased region" description="Polar residues" evidence="1">
    <location>
        <begin position="36"/>
        <end position="57"/>
    </location>
</feature>
<dbReference type="EMBL" id="CADEAL010000857">
    <property type="protein sequence ID" value="CAB1426089.1"/>
    <property type="molecule type" value="Genomic_DNA"/>
</dbReference>
<dbReference type="GO" id="GO:0007130">
    <property type="term" value="P:synaptonemal complex assembly"/>
    <property type="evidence" value="ECO:0007669"/>
    <property type="project" value="InterPro"/>
</dbReference>
<dbReference type="InterPro" id="IPR034609">
    <property type="entry name" value="Syce2"/>
</dbReference>
<reference evidence="2" key="1">
    <citation type="submission" date="2020-03" db="EMBL/GenBank/DDBJ databases">
        <authorList>
            <person name="Weist P."/>
        </authorList>
    </citation>
    <scope>NUCLEOTIDE SEQUENCE</scope>
</reference>
<proteinExistence type="predicted"/>
<dbReference type="AlphaFoldDB" id="A0A9N7U9D3"/>
<dbReference type="GO" id="GO:0000801">
    <property type="term" value="C:central element"/>
    <property type="evidence" value="ECO:0007669"/>
    <property type="project" value="InterPro"/>
</dbReference>
<feature type="region of interest" description="Disordered" evidence="1">
    <location>
        <begin position="1"/>
        <end position="57"/>
    </location>
</feature>
<name>A0A9N7U9D3_PLEPL</name>
<feature type="compositionally biased region" description="Polar residues" evidence="1">
    <location>
        <begin position="10"/>
        <end position="19"/>
    </location>
</feature>
<dbReference type="Proteomes" id="UP001153269">
    <property type="component" value="Unassembled WGS sequence"/>
</dbReference>
<evidence type="ECO:0000313" key="2">
    <source>
        <dbReference type="EMBL" id="CAB1426089.1"/>
    </source>
</evidence>
<sequence length="158" mass="17487">MESFFEDMTLPSTSQSTPKTGHGGLQMAQETDHDSSFGNFSTGSMTEAQQQHTSSSIDAISRRVQEVVEKINNDRTSDQKVLDSFNEKLVQKVTEGCQQMQEHMYLVYEKNSNDMQVKLQELAEVLGSCTKLCSELQEANLALASLRAGLAISMTESP</sequence>
<keyword evidence="3" id="KW-1185">Reference proteome</keyword>
<evidence type="ECO:0008006" key="4">
    <source>
        <dbReference type="Google" id="ProtNLM"/>
    </source>
</evidence>
<evidence type="ECO:0000313" key="3">
    <source>
        <dbReference type="Proteomes" id="UP001153269"/>
    </source>
</evidence>
<dbReference type="PANTHER" id="PTHR28398:SF1">
    <property type="entry name" value="SYNAPTONEMAL COMPLEX CENTRAL ELEMENT PROTEIN 2"/>
    <property type="match status" value="1"/>
</dbReference>
<gene>
    <name evidence="2" type="ORF">PLEPLA_LOCUS14023</name>
</gene>
<protein>
    <recommendedName>
        <fullName evidence="4">Synaptonemal complex central element protein 2</fullName>
    </recommendedName>
</protein>
<organism evidence="2 3">
    <name type="scientific">Pleuronectes platessa</name>
    <name type="common">European plaice</name>
    <dbReference type="NCBI Taxonomy" id="8262"/>
    <lineage>
        <taxon>Eukaryota</taxon>
        <taxon>Metazoa</taxon>
        <taxon>Chordata</taxon>
        <taxon>Craniata</taxon>
        <taxon>Vertebrata</taxon>
        <taxon>Euteleostomi</taxon>
        <taxon>Actinopterygii</taxon>
        <taxon>Neopterygii</taxon>
        <taxon>Teleostei</taxon>
        <taxon>Neoteleostei</taxon>
        <taxon>Acanthomorphata</taxon>
        <taxon>Carangaria</taxon>
        <taxon>Pleuronectiformes</taxon>
        <taxon>Pleuronectoidei</taxon>
        <taxon>Pleuronectidae</taxon>
        <taxon>Pleuronectes</taxon>
    </lineage>
</organism>